<keyword evidence="3" id="KW-1185">Reference proteome</keyword>
<dbReference type="InterPro" id="IPR032466">
    <property type="entry name" value="Metal_Hydrolase"/>
</dbReference>
<protein>
    <recommendedName>
        <fullName evidence="1">Amidohydrolase-related domain-containing protein</fullName>
    </recommendedName>
</protein>
<proteinExistence type="predicted"/>
<dbReference type="Gene3D" id="2.30.40.10">
    <property type="entry name" value="Urease, subunit C, domain 1"/>
    <property type="match status" value="1"/>
</dbReference>
<gene>
    <name evidence="2" type="ORF">SLS60_004333</name>
</gene>
<dbReference type="InterPro" id="IPR051781">
    <property type="entry name" value="Metallo-dep_Hydrolase"/>
</dbReference>
<dbReference type="Pfam" id="PF01979">
    <property type="entry name" value="Amidohydro_1"/>
    <property type="match status" value="1"/>
</dbReference>
<dbReference type="InterPro" id="IPR057744">
    <property type="entry name" value="OTAase-like"/>
</dbReference>
<organism evidence="2 3">
    <name type="scientific">Paraconiothyrium brasiliense</name>
    <dbReference type="NCBI Taxonomy" id="300254"/>
    <lineage>
        <taxon>Eukaryota</taxon>
        <taxon>Fungi</taxon>
        <taxon>Dikarya</taxon>
        <taxon>Ascomycota</taxon>
        <taxon>Pezizomycotina</taxon>
        <taxon>Dothideomycetes</taxon>
        <taxon>Pleosporomycetidae</taxon>
        <taxon>Pleosporales</taxon>
        <taxon>Massarineae</taxon>
        <taxon>Didymosphaeriaceae</taxon>
        <taxon>Paraconiothyrium</taxon>
    </lineage>
</organism>
<accession>A0ABR3RK14</accession>
<dbReference type="SUPFAM" id="SSF51338">
    <property type="entry name" value="Composite domain of metallo-dependent hydrolases"/>
    <property type="match status" value="1"/>
</dbReference>
<dbReference type="Gene3D" id="3.20.20.140">
    <property type="entry name" value="Metal-dependent hydrolases"/>
    <property type="match status" value="1"/>
</dbReference>
<dbReference type="PANTHER" id="PTHR43135:SF3">
    <property type="entry name" value="ALPHA-D-RIBOSE 1-METHYLPHOSPHONATE 5-TRIPHOSPHATE DIPHOSPHATASE"/>
    <property type="match status" value="1"/>
</dbReference>
<dbReference type="InterPro" id="IPR011059">
    <property type="entry name" value="Metal-dep_hydrolase_composite"/>
</dbReference>
<dbReference type="PANTHER" id="PTHR43135">
    <property type="entry name" value="ALPHA-D-RIBOSE 1-METHYLPHOSPHONATE 5-TRIPHOSPHATE DIPHOSPHATASE"/>
    <property type="match status" value="1"/>
</dbReference>
<reference evidence="2 3" key="1">
    <citation type="submission" date="2024-02" db="EMBL/GenBank/DDBJ databases">
        <title>De novo assembly and annotation of 12 fungi associated with fruit tree decline syndrome in Ontario, Canada.</title>
        <authorList>
            <person name="Sulman M."/>
            <person name="Ellouze W."/>
            <person name="Ilyukhin E."/>
        </authorList>
    </citation>
    <scope>NUCLEOTIDE SEQUENCE [LARGE SCALE GENOMIC DNA]</scope>
    <source>
        <strain evidence="2 3">M42-189</strain>
    </source>
</reference>
<dbReference type="EMBL" id="JAKJXO020000005">
    <property type="protein sequence ID" value="KAL1604793.1"/>
    <property type="molecule type" value="Genomic_DNA"/>
</dbReference>
<feature type="domain" description="Amidohydrolase-related" evidence="1">
    <location>
        <begin position="66"/>
        <end position="424"/>
    </location>
</feature>
<dbReference type="SUPFAM" id="SSF51556">
    <property type="entry name" value="Metallo-dependent hydrolases"/>
    <property type="match status" value="1"/>
</dbReference>
<evidence type="ECO:0000313" key="3">
    <source>
        <dbReference type="Proteomes" id="UP001521785"/>
    </source>
</evidence>
<dbReference type="CDD" id="cd01299">
    <property type="entry name" value="Met_dep_hydrolase_A"/>
    <property type="match status" value="1"/>
</dbReference>
<evidence type="ECO:0000259" key="1">
    <source>
        <dbReference type="Pfam" id="PF01979"/>
    </source>
</evidence>
<dbReference type="Proteomes" id="UP001521785">
    <property type="component" value="Unassembled WGS sequence"/>
</dbReference>
<evidence type="ECO:0000313" key="2">
    <source>
        <dbReference type="EMBL" id="KAL1604793.1"/>
    </source>
</evidence>
<comment type="caution">
    <text evidence="2">The sequence shown here is derived from an EMBL/GenBank/DDBJ whole genome shotgun (WGS) entry which is preliminary data.</text>
</comment>
<name>A0ABR3RK14_9PLEO</name>
<dbReference type="InterPro" id="IPR006680">
    <property type="entry name" value="Amidohydro-rel"/>
</dbReference>
<sequence length="433" mass="46953">MSCPYPTEAFTIHTSLLFAPHLKTFLPNISILISPATGLVVRTYTRSTPSIPSPLPLLDIDLTHLVVLPGFVDAHTHIFLHPYAETPALHQILHESLVERTLRAANHARAALSAGYTTYRDLGTEGLGAADVGLRDAINRGILAGPRLFVATEPLASSGGYVLRVENGNVRVPRLADEADGVDGVRAGVRRRLAAGADVVKFYADQEKRNARYPETETWPGALGVRYKPDWGDKPKHYLLFSEAEMRAIVNEAHEAECPVAAHASSPAAVIRAARAGVDTVEHGQEPSDEALEVMKEMGTIFVPTLTVMEEEVPEEVVGSMYQHTYNAWKVGVKLACGGDIGPVAHGENVRELELMIAAGIPVEDVMTSATLHGWEACGGAWCGRKFGWLDVGCAADLVGLKGDPRDDVESLRRVEFVMKDGRVCKMDNKLTI</sequence>